<sequence>MSRPSSSYPHSTSSLVSDPSANMSERVLSSRGRPRPAERDEYNPTKLPWKKRLDHFTWSWFECTMSTGALATLLGIHVNKRAGSLNSAQLGRLDLSQ</sequence>
<dbReference type="EMBL" id="ML976021">
    <property type="protein sequence ID" value="KAF1943903.1"/>
    <property type="molecule type" value="Genomic_DNA"/>
</dbReference>
<gene>
    <name evidence="2" type="ORF">EJ02DRAFT_452941</name>
</gene>
<dbReference type="Proteomes" id="UP000800038">
    <property type="component" value="Unassembled WGS sequence"/>
</dbReference>
<evidence type="ECO:0000313" key="3">
    <source>
        <dbReference type="Proteomes" id="UP000800038"/>
    </source>
</evidence>
<keyword evidence="3" id="KW-1185">Reference proteome</keyword>
<accession>A0A6A5SUK7</accession>
<evidence type="ECO:0000256" key="1">
    <source>
        <dbReference type="SAM" id="MobiDB-lite"/>
    </source>
</evidence>
<reference evidence="2" key="1">
    <citation type="journal article" date="2020" name="Stud. Mycol.">
        <title>101 Dothideomycetes genomes: a test case for predicting lifestyles and emergence of pathogens.</title>
        <authorList>
            <person name="Haridas S."/>
            <person name="Albert R."/>
            <person name="Binder M."/>
            <person name="Bloem J."/>
            <person name="Labutti K."/>
            <person name="Salamov A."/>
            <person name="Andreopoulos B."/>
            <person name="Baker S."/>
            <person name="Barry K."/>
            <person name="Bills G."/>
            <person name="Bluhm B."/>
            <person name="Cannon C."/>
            <person name="Castanera R."/>
            <person name="Culley D."/>
            <person name="Daum C."/>
            <person name="Ezra D."/>
            <person name="Gonzalez J."/>
            <person name="Henrissat B."/>
            <person name="Kuo A."/>
            <person name="Liang C."/>
            <person name="Lipzen A."/>
            <person name="Lutzoni F."/>
            <person name="Magnuson J."/>
            <person name="Mondo S."/>
            <person name="Nolan M."/>
            <person name="Ohm R."/>
            <person name="Pangilinan J."/>
            <person name="Park H.-J."/>
            <person name="Ramirez L."/>
            <person name="Alfaro M."/>
            <person name="Sun H."/>
            <person name="Tritt A."/>
            <person name="Yoshinaga Y."/>
            <person name="Zwiers L.-H."/>
            <person name="Turgeon B."/>
            <person name="Goodwin S."/>
            <person name="Spatafora J."/>
            <person name="Crous P."/>
            <person name="Grigoriev I."/>
        </authorList>
    </citation>
    <scope>NUCLEOTIDE SEQUENCE</scope>
    <source>
        <strain evidence="2">CBS 161.51</strain>
    </source>
</reference>
<feature type="compositionally biased region" description="Low complexity" evidence="1">
    <location>
        <begin position="1"/>
        <end position="17"/>
    </location>
</feature>
<protein>
    <submittedName>
        <fullName evidence="2">Uncharacterized protein</fullName>
    </submittedName>
</protein>
<proteinExistence type="predicted"/>
<evidence type="ECO:0000313" key="2">
    <source>
        <dbReference type="EMBL" id="KAF1943903.1"/>
    </source>
</evidence>
<dbReference type="AlphaFoldDB" id="A0A6A5SUK7"/>
<name>A0A6A5SUK7_9PLEO</name>
<feature type="region of interest" description="Disordered" evidence="1">
    <location>
        <begin position="1"/>
        <end position="46"/>
    </location>
</feature>
<organism evidence="2 3">
    <name type="scientific">Clathrospora elynae</name>
    <dbReference type="NCBI Taxonomy" id="706981"/>
    <lineage>
        <taxon>Eukaryota</taxon>
        <taxon>Fungi</taxon>
        <taxon>Dikarya</taxon>
        <taxon>Ascomycota</taxon>
        <taxon>Pezizomycotina</taxon>
        <taxon>Dothideomycetes</taxon>
        <taxon>Pleosporomycetidae</taxon>
        <taxon>Pleosporales</taxon>
        <taxon>Diademaceae</taxon>
        <taxon>Clathrospora</taxon>
    </lineage>
</organism>